<dbReference type="Proteomes" id="UP000481858">
    <property type="component" value="Unassembled WGS sequence"/>
</dbReference>
<sequence>MDSTSIQATSSSHAAVSSSLTALDKLQTLYESWPEDRFYYSQLWNYLDTAGTEIPSLVSLGFRHAPPFPCRRDDESATNDANKVFNKQQLALEMLPQESEDGASNPSGRLVFLVTEGIPSPSTTKQLALDFQVRPELLIGHLEFDRAQNTLRASFELPAPTSRRSNLVHVRSYGSTRIRRVHVHDSQHFTIEQMASFCLLDEFPDGTQTSIGLFMLDKGAQSDATSWSSCLEGIDSGIPSIVPAVRYNEPLHQYSIPIQPTMASRIITHPFHPFRDCNTSEICQNLRNRPIVGLYTLLSSAVLSWNQVLNFIEDDIDENQDTHDDQDAMGALSQTLFNAKIIHRFETFIRRDLELLKNYCRNGSLEFRSSASSRDQPHGSLESLDTDPMIESLLEDYKSLVDKCELLIRRCESSRNVLQSAAQWNEAQRSMNQTTEINKLTRIVFIFAPLSFLASVFGMNVISVFSIQKYLDCKE</sequence>
<gene>
    <name evidence="6" type="ORF">GQX73_g7035</name>
</gene>
<keyword evidence="2 5" id="KW-0812">Transmembrane</keyword>
<keyword evidence="3 5" id="KW-1133">Transmembrane helix</keyword>
<dbReference type="AlphaFoldDB" id="A0A7C8MJX3"/>
<dbReference type="GO" id="GO:0016020">
    <property type="term" value="C:membrane"/>
    <property type="evidence" value="ECO:0007669"/>
    <property type="project" value="UniProtKB-SubCell"/>
</dbReference>
<dbReference type="InterPro" id="IPR045863">
    <property type="entry name" value="CorA_TM1_TM2"/>
</dbReference>
<dbReference type="Gene3D" id="1.20.58.340">
    <property type="entry name" value="Magnesium transport protein CorA, transmembrane region"/>
    <property type="match status" value="1"/>
</dbReference>
<dbReference type="InterPro" id="IPR002523">
    <property type="entry name" value="MgTranspt_CorA/ZnTranspt_ZntB"/>
</dbReference>
<dbReference type="SUPFAM" id="SSF144083">
    <property type="entry name" value="Magnesium transport protein CorA, transmembrane region"/>
    <property type="match status" value="1"/>
</dbReference>
<comment type="subcellular location">
    <subcellularLocation>
        <location evidence="1">Membrane</location>
        <topology evidence="1">Multi-pass membrane protein</topology>
    </subcellularLocation>
</comment>
<feature type="transmembrane region" description="Helical" evidence="5">
    <location>
        <begin position="443"/>
        <end position="467"/>
    </location>
</feature>
<keyword evidence="7" id="KW-1185">Reference proteome</keyword>
<evidence type="ECO:0000256" key="1">
    <source>
        <dbReference type="ARBA" id="ARBA00004141"/>
    </source>
</evidence>
<evidence type="ECO:0000313" key="7">
    <source>
        <dbReference type="Proteomes" id="UP000481858"/>
    </source>
</evidence>
<evidence type="ECO:0000256" key="5">
    <source>
        <dbReference type="SAM" id="Phobius"/>
    </source>
</evidence>
<evidence type="ECO:0000313" key="6">
    <source>
        <dbReference type="EMBL" id="KAF2966572.1"/>
    </source>
</evidence>
<evidence type="ECO:0000256" key="4">
    <source>
        <dbReference type="ARBA" id="ARBA00023136"/>
    </source>
</evidence>
<dbReference type="Pfam" id="PF01544">
    <property type="entry name" value="CorA"/>
    <property type="match status" value="1"/>
</dbReference>
<evidence type="ECO:0000256" key="2">
    <source>
        <dbReference type="ARBA" id="ARBA00022692"/>
    </source>
</evidence>
<proteinExistence type="predicted"/>
<dbReference type="OrthoDB" id="3231000at2759"/>
<organism evidence="6 7">
    <name type="scientific">Xylaria multiplex</name>
    <dbReference type="NCBI Taxonomy" id="323545"/>
    <lineage>
        <taxon>Eukaryota</taxon>
        <taxon>Fungi</taxon>
        <taxon>Dikarya</taxon>
        <taxon>Ascomycota</taxon>
        <taxon>Pezizomycotina</taxon>
        <taxon>Sordariomycetes</taxon>
        <taxon>Xylariomycetidae</taxon>
        <taxon>Xylariales</taxon>
        <taxon>Xylariaceae</taxon>
        <taxon>Xylaria</taxon>
    </lineage>
</organism>
<reference evidence="6 7" key="1">
    <citation type="submission" date="2019-12" db="EMBL/GenBank/DDBJ databases">
        <title>Draft genome sequence of the ascomycete Xylaria multiplex DSM 110363.</title>
        <authorList>
            <person name="Buettner E."/>
            <person name="Kellner H."/>
        </authorList>
    </citation>
    <scope>NUCLEOTIDE SEQUENCE [LARGE SCALE GENOMIC DNA]</scope>
    <source>
        <strain evidence="6 7">DSM 110363</strain>
    </source>
</reference>
<evidence type="ECO:0000256" key="3">
    <source>
        <dbReference type="ARBA" id="ARBA00022989"/>
    </source>
</evidence>
<dbReference type="GO" id="GO:0046873">
    <property type="term" value="F:metal ion transmembrane transporter activity"/>
    <property type="evidence" value="ECO:0007669"/>
    <property type="project" value="InterPro"/>
</dbReference>
<accession>A0A7C8MJX3</accession>
<dbReference type="EMBL" id="WUBL01000086">
    <property type="protein sequence ID" value="KAF2966572.1"/>
    <property type="molecule type" value="Genomic_DNA"/>
</dbReference>
<comment type="caution">
    <text evidence="6">The sequence shown here is derived from an EMBL/GenBank/DDBJ whole genome shotgun (WGS) entry which is preliminary data.</text>
</comment>
<protein>
    <submittedName>
        <fullName evidence="6">Uncharacterized protein</fullName>
    </submittedName>
</protein>
<keyword evidence="4 5" id="KW-0472">Membrane</keyword>
<dbReference type="InParanoid" id="A0A7C8MJX3"/>
<name>A0A7C8MJX3_9PEZI</name>